<accession>A0A7C2ZNM1</accession>
<gene>
    <name evidence="3" type="ORF">ENO77_01185</name>
</gene>
<organism evidence="3">
    <name type="scientific">Ignisphaera aggregans</name>
    <dbReference type="NCBI Taxonomy" id="334771"/>
    <lineage>
        <taxon>Archaea</taxon>
        <taxon>Thermoproteota</taxon>
        <taxon>Thermoprotei</taxon>
        <taxon>Desulfurococcales</taxon>
        <taxon>Desulfurococcaceae</taxon>
        <taxon>Ignisphaera</taxon>
    </lineage>
</organism>
<dbReference type="PANTHER" id="PTHR42252">
    <property type="entry name" value="DUF5616 DOMAIN-CONTAINING PROTEIN"/>
    <property type="match status" value="1"/>
</dbReference>
<feature type="domain" description="DUF5616" evidence="2">
    <location>
        <begin position="72"/>
        <end position="212"/>
    </location>
</feature>
<sequence length="247" mass="28334">MILLNWRNITNKLIDAAIDYKYLLTKGYPQKSTLDFVSTRYTLSKQERLLLFRCIHSNQYVSEVGSKLMCTKINNFVLLLDFYNILISTINALRGGEVYLCDDCVARDLRGSKLREDDYSYLLNALKVVASIVKALEPLNVLAIVDKNVSHSSEHSMAFVREFESLGLRCAFELTSTPDSKLIRYSKEFANTIVATSDSVVMMYSLRIVPMTTYIMFFLNVKPAFDFTQLFNSDCSKCFDQFKHAIH</sequence>
<protein>
    <submittedName>
        <fullName evidence="3">DUF434 domain-containing protein</fullName>
    </submittedName>
</protein>
<dbReference type="Pfam" id="PF18481">
    <property type="entry name" value="DUF5616"/>
    <property type="match status" value="1"/>
</dbReference>
<evidence type="ECO:0000313" key="3">
    <source>
        <dbReference type="EMBL" id="HEW52778.1"/>
    </source>
</evidence>
<evidence type="ECO:0000259" key="2">
    <source>
        <dbReference type="Pfam" id="PF18481"/>
    </source>
</evidence>
<reference evidence="3" key="1">
    <citation type="journal article" date="2020" name="mSystems">
        <title>Genome- and Community-Level Interaction Insights into Carbon Utilization and Element Cycling Functions of Hydrothermarchaeota in Hydrothermal Sediment.</title>
        <authorList>
            <person name="Zhou Z."/>
            <person name="Liu Y."/>
            <person name="Xu W."/>
            <person name="Pan J."/>
            <person name="Luo Z.H."/>
            <person name="Li M."/>
        </authorList>
    </citation>
    <scope>NUCLEOTIDE SEQUENCE [LARGE SCALE GENOMIC DNA]</scope>
    <source>
        <strain evidence="3">SpSt-16</strain>
    </source>
</reference>
<comment type="caution">
    <text evidence="3">The sequence shown here is derived from an EMBL/GenBank/DDBJ whole genome shotgun (WGS) entry which is preliminary data.</text>
</comment>
<dbReference type="InterPro" id="IPR041652">
    <property type="entry name" value="DUF5616"/>
</dbReference>
<feature type="domain" description="DUF434" evidence="1">
    <location>
        <begin position="12"/>
        <end position="67"/>
    </location>
</feature>
<dbReference type="InterPro" id="IPR007368">
    <property type="entry name" value="DUF434"/>
</dbReference>
<name>A0A7C2ZNM1_9CREN</name>
<dbReference type="PANTHER" id="PTHR42252:SF1">
    <property type="entry name" value="DUF434 DOMAIN-CONTAINING PROTEIN"/>
    <property type="match status" value="1"/>
</dbReference>
<dbReference type="Pfam" id="PF04256">
    <property type="entry name" value="DUF434"/>
    <property type="match status" value="1"/>
</dbReference>
<dbReference type="EMBL" id="DSGT01000003">
    <property type="protein sequence ID" value="HEW52778.1"/>
    <property type="molecule type" value="Genomic_DNA"/>
</dbReference>
<evidence type="ECO:0000259" key="1">
    <source>
        <dbReference type="Pfam" id="PF04256"/>
    </source>
</evidence>
<dbReference type="AlphaFoldDB" id="A0A7C2ZNM1"/>
<proteinExistence type="predicted"/>